<protein>
    <recommendedName>
        <fullName evidence="4">NACHT domain-containing protein</fullName>
    </recommendedName>
</protein>
<dbReference type="SMART" id="SM00248">
    <property type="entry name" value="ANK"/>
    <property type="match status" value="22"/>
</dbReference>
<dbReference type="PROSITE" id="PS50297">
    <property type="entry name" value="ANK_REP_REGION"/>
    <property type="match status" value="5"/>
</dbReference>
<organism evidence="5 6">
    <name type="scientific">Lecanosticta acicola</name>
    <dbReference type="NCBI Taxonomy" id="111012"/>
    <lineage>
        <taxon>Eukaryota</taxon>
        <taxon>Fungi</taxon>
        <taxon>Dikarya</taxon>
        <taxon>Ascomycota</taxon>
        <taxon>Pezizomycotina</taxon>
        <taxon>Dothideomycetes</taxon>
        <taxon>Dothideomycetidae</taxon>
        <taxon>Mycosphaerellales</taxon>
        <taxon>Mycosphaerellaceae</taxon>
        <taxon>Lecanosticta</taxon>
    </lineage>
</organism>
<sequence length="1843" mass="205045">MPRSTTTTDEYDVITHEDTFLDEKEVAKIRAWLQPTDYLAESSEYRRHLLSRAPDTGLWITQTKEYQQWHDSPDTGSLWIKGIPGSGKSVVAASIIQRLKTTEDVPVLFFFFRNIVAANFEPRSLMKDWLAQLLPHSPELQFALKPRLDTKLEDVSEAELVDTFLEGLSGISRIYCVADALDEMISEHRSFLDRLNSLATYRPRSVKLLMTSRPKQYLQSALRDSSIVQISLEQQLVGPEIAAYLDHRFENNLKTRGVPKNELITMIAKRSQGLFLYAKLTMDQVEEYVNSAESVDVARLAASLPSGLEQTYNSMLAVQRRTYDVTIELQLLVLEAVTHACRPLRLNELASLVQFVQPTAAASGQFKRLVAASCGPLIDILEDETLQVLHHSFTEFLRGDTRSNPAGDASSDFPLIDTFQAHKHIAVHCLRYLQSGTLLLDDETSRSQEYFSSVYKRPAHLVDLDEQRENPRKSDRFDYQQAKLKHAFLSYAVDNVSYHASNYDLPDETFHHEAESFVNPRRLDYHRWLARAWGSTSAKESSLEGVPGMLHFASFCGLSNIASKVLQQNTAVDVQDSQQRTSLHWASQNGHAAVAELLLQHGANQNAEDGQGLQPIHLAARQNRASVVALLLQAGAEPTAVKTKENHSGRLLGGETITRGECPIFYVSKGGHLEATEAIIPFCTGDVLEQLLCESCRFNRTDAVLSILQKTDVSGNAMYRGATALYHACAVANSKCVEALVRRGADANKSSFYEPRRTRNGGAWPKGPEMTPLHRLLQTWSEENDSQCTAILRLLLGAGAQIEQLDGRGDTALLIAAGDEGYHKRVCISAMRALLAAGADPQQRDRKGDTALLRTFRTCRKLDALRLLVQWESNPNDTDSQGCTALHKALQKPGGMTGTDNTEEIVSYLVEHGADPTIADKRGRTPIEAAVSVDFEVFKSLLPYCKDESIRRRCWFGLDAYMKRESLEPFIDLLLSEGVDVESRRQDGRTLLLSHPTRTELVGMLRKRGAEVDAVDDSGKNILHLLESRQHMEKYIAEGIDPLSTTNNGDTLLHHVAYGYHGKLEERDFVHWLIKLGISVNAANGKGLTPLHAYIDSNYPVSMKRSSGPVHFIDALSGHGEQLELNARDCYGLTPLHLAVTRSHRETLQLMMAGSDVEALDSSKHNVLHLASRARQSSIVGHLVQKTEHCLVDAQDSDGLTPLHYACASGRVETVAYLLRGGADANAKTPAGRTALHFCADYPLEQRHWSVKGKEEVLFPGRLKSAGTRKSSHKPWYKQEYGVDTSSTCEDFMSTSAIASLLLGSGVAAAAVDTNEYSALDVALENQCSELIELFASDQNLLEKLLKPAKSNRIDPVPRVQAQLALMRPVPYMSRVAEGNEVYSEVSNAPRTYLKWLSAQDLDLLIANRGKDALDATWLHELGAECIDFRCINFFRHTTALKCWVQETCNEGYLQRLMQSEREKNGYYARTPAYSALHLACRQEKSNMELLRTLVETCNANVNARCMTCPQYERRQTPKPGGTALHMLAIASSWWQLGAMRYLASQGANVNATDEHGRTPLHIAARGKPLGRGMMSVGTENHGSWCSEAVRVLLDLGADPNVLDCSGLSALHQASNSPDIMRELLQRGANPDAGEVSPIFQVIRDQNLEALEIMLDKGASVDSFDSRSDCLDDDITEPVKKYALLCATLGIMNAGAKDSAPLVRTLVEKGANLYLPVNDNETLIHWIFERSKYEIVDTLMKQPCVSRIDFNEKDQRGRTVLMAAANWTECLPGYRHRHWDGKVPGLPIRMLDTGRSDATITDEQGKTALHHLLDNPDMEDEVVMQLVDRPEVQPTVFTRDGHG</sequence>
<reference evidence="5" key="1">
    <citation type="submission" date="2023-11" db="EMBL/GenBank/DDBJ databases">
        <authorList>
            <person name="Alioto T."/>
            <person name="Alioto T."/>
            <person name="Gomez Garrido J."/>
        </authorList>
    </citation>
    <scope>NUCLEOTIDE SEQUENCE</scope>
</reference>
<dbReference type="Gene3D" id="3.40.50.300">
    <property type="entry name" value="P-loop containing nucleotide triphosphate hydrolases"/>
    <property type="match status" value="1"/>
</dbReference>
<dbReference type="EMBL" id="CAVMBE010000043">
    <property type="protein sequence ID" value="CAK4031069.1"/>
    <property type="molecule type" value="Genomic_DNA"/>
</dbReference>
<feature type="repeat" description="ANK" evidence="3">
    <location>
        <begin position="881"/>
        <end position="921"/>
    </location>
</feature>
<dbReference type="InterPro" id="IPR036770">
    <property type="entry name" value="Ankyrin_rpt-contain_sf"/>
</dbReference>
<dbReference type="PRINTS" id="PR01415">
    <property type="entry name" value="ANKYRIN"/>
</dbReference>
<feature type="repeat" description="ANK" evidence="3">
    <location>
        <begin position="611"/>
        <end position="643"/>
    </location>
</feature>
<evidence type="ECO:0000256" key="1">
    <source>
        <dbReference type="ARBA" id="ARBA00022737"/>
    </source>
</evidence>
<proteinExistence type="predicted"/>
<accession>A0AAI8Z260</accession>
<feature type="repeat" description="ANK" evidence="3">
    <location>
        <begin position="1198"/>
        <end position="1230"/>
    </location>
</feature>
<feature type="repeat" description="ANK" evidence="3">
    <location>
        <begin position="1520"/>
        <end position="1555"/>
    </location>
</feature>
<evidence type="ECO:0000256" key="3">
    <source>
        <dbReference type="PROSITE-ProRule" id="PRU00023"/>
    </source>
</evidence>
<feature type="repeat" description="ANK" evidence="3">
    <location>
        <begin position="1131"/>
        <end position="1152"/>
    </location>
</feature>
<dbReference type="PROSITE" id="PS50837">
    <property type="entry name" value="NACHT"/>
    <property type="match status" value="1"/>
</dbReference>
<keyword evidence="1" id="KW-0677">Repeat</keyword>
<dbReference type="InterPro" id="IPR056884">
    <property type="entry name" value="NPHP3-like_N"/>
</dbReference>
<dbReference type="Pfam" id="PF12796">
    <property type="entry name" value="Ank_2"/>
    <property type="match status" value="5"/>
</dbReference>
<gene>
    <name evidence="5" type="ORF">LECACI_7A006227</name>
</gene>
<dbReference type="SUPFAM" id="SSF48403">
    <property type="entry name" value="Ankyrin repeat"/>
    <property type="match status" value="5"/>
</dbReference>
<dbReference type="Pfam" id="PF24883">
    <property type="entry name" value="NPHP3_N"/>
    <property type="match status" value="1"/>
</dbReference>
<dbReference type="InterPro" id="IPR002110">
    <property type="entry name" value="Ankyrin_rpt"/>
</dbReference>
<dbReference type="Pfam" id="PF00023">
    <property type="entry name" value="Ank"/>
    <property type="match status" value="2"/>
</dbReference>
<dbReference type="SUPFAM" id="SSF52540">
    <property type="entry name" value="P-loop containing nucleoside triphosphate hydrolases"/>
    <property type="match status" value="1"/>
</dbReference>
<feature type="repeat" description="ANK" evidence="3">
    <location>
        <begin position="1556"/>
        <end position="1605"/>
    </location>
</feature>
<evidence type="ECO:0000313" key="6">
    <source>
        <dbReference type="Proteomes" id="UP001296104"/>
    </source>
</evidence>
<evidence type="ECO:0000256" key="2">
    <source>
        <dbReference type="ARBA" id="ARBA00023043"/>
    </source>
</evidence>
<feature type="repeat" description="ANK" evidence="3">
    <location>
        <begin position="720"/>
        <end position="752"/>
    </location>
</feature>
<dbReference type="Gene3D" id="1.25.40.20">
    <property type="entry name" value="Ankyrin repeat-containing domain"/>
    <property type="match status" value="6"/>
</dbReference>
<dbReference type="Proteomes" id="UP001296104">
    <property type="component" value="Unassembled WGS sequence"/>
</dbReference>
<dbReference type="InterPro" id="IPR007111">
    <property type="entry name" value="NACHT_NTPase"/>
</dbReference>
<keyword evidence="6" id="KW-1185">Reference proteome</keyword>
<dbReference type="InterPro" id="IPR027417">
    <property type="entry name" value="P-loop_NTPase"/>
</dbReference>
<name>A0AAI8Z260_9PEZI</name>
<feature type="repeat" description="ANK" evidence="3">
    <location>
        <begin position="578"/>
        <end position="610"/>
    </location>
</feature>
<comment type="caution">
    <text evidence="5">The sequence shown here is derived from an EMBL/GenBank/DDBJ whole genome shotgun (WGS) entry which is preliminary data.</text>
</comment>
<dbReference type="PROSITE" id="PS50088">
    <property type="entry name" value="ANK_REPEAT"/>
    <property type="match status" value="8"/>
</dbReference>
<feature type="domain" description="NACHT" evidence="4">
    <location>
        <begin position="76"/>
        <end position="214"/>
    </location>
</feature>
<dbReference type="PANTHER" id="PTHR24198:SF165">
    <property type="entry name" value="ANKYRIN REPEAT-CONTAINING PROTEIN-RELATED"/>
    <property type="match status" value="1"/>
</dbReference>
<dbReference type="PANTHER" id="PTHR24198">
    <property type="entry name" value="ANKYRIN REPEAT AND PROTEIN KINASE DOMAIN-CONTAINING PROTEIN"/>
    <property type="match status" value="1"/>
</dbReference>
<evidence type="ECO:0000259" key="4">
    <source>
        <dbReference type="PROSITE" id="PS50837"/>
    </source>
</evidence>
<dbReference type="GO" id="GO:0005737">
    <property type="term" value="C:cytoplasm"/>
    <property type="evidence" value="ECO:0007669"/>
    <property type="project" value="TreeGrafter"/>
</dbReference>
<evidence type="ECO:0000313" key="5">
    <source>
        <dbReference type="EMBL" id="CAK4031069.1"/>
    </source>
</evidence>
<keyword evidence="2 3" id="KW-0040">ANK repeat</keyword>